<evidence type="ECO:0008006" key="3">
    <source>
        <dbReference type="Google" id="ProtNLM"/>
    </source>
</evidence>
<gene>
    <name evidence="1" type="ORF">ACEZDJ_25200</name>
</gene>
<sequence>MVEPVEYAVAVARRLEAAGLSEGSRRIYRIALVSWAWPMVGRTTPTGAARRGASPPVVPLNLLDDPACAARLRAACAQRATVTDPRTLNRELSILRGALRWWREQGWISTDPLAAAEPPPPGAPAAAAARLGGDQVRAVLALRAPLREQALWHLLHDSGASIERVLALNIVDLDLNRRRGRTGSGTGRAELHWGPRTGRLLSLLLLSRTAGPVFLTDRRAPAGTPAADRCPLTGRARLSYRRAAEVFTDATRALDPSGSGWTLRQLRAG</sequence>
<accession>A0ABV6UT02</accession>
<evidence type="ECO:0000313" key="1">
    <source>
        <dbReference type="EMBL" id="MFC1404598.1"/>
    </source>
</evidence>
<comment type="caution">
    <text evidence="1">The sequence shown here is derived from an EMBL/GenBank/DDBJ whole genome shotgun (WGS) entry which is preliminary data.</text>
</comment>
<name>A0ABV6UT02_9ACTN</name>
<dbReference type="InterPro" id="IPR011010">
    <property type="entry name" value="DNA_brk_join_enz"/>
</dbReference>
<evidence type="ECO:0000313" key="2">
    <source>
        <dbReference type="Proteomes" id="UP001592528"/>
    </source>
</evidence>
<organism evidence="1 2">
    <name type="scientific">Streptacidiphilus cavernicola</name>
    <dbReference type="NCBI Taxonomy" id="3342716"/>
    <lineage>
        <taxon>Bacteria</taxon>
        <taxon>Bacillati</taxon>
        <taxon>Actinomycetota</taxon>
        <taxon>Actinomycetes</taxon>
        <taxon>Kitasatosporales</taxon>
        <taxon>Streptomycetaceae</taxon>
        <taxon>Streptacidiphilus</taxon>
    </lineage>
</organism>
<dbReference type="SUPFAM" id="SSF56349">
    <property type="entry name" value="DNA breaking-rejoining enzymes"/>
    <property type="match status" value="1"/>
</dbReference>
<dbReference type="RefSeq" id="WP_030253891.1">
    <property type="nucleotide sequence ID" value="NZ_JBHEZZ010000015.1"/>
</dbReference>
<keyword evidence="2" id="KW-1185">Reference proteome</keyword>
<dbReference type="Proteomes" id="UP001592528">
    <property type="component" value="Unassembled WGS sequence"/>
</dbReference>
<proteinExistence type="predicted"/>
<protein>
    <recommendedName>
        <fullName evidence="3">Core-binding (CB) domain-containing protein</fullName>
    </recommendedName>
</protein>
<reference evidence="1 2" key="1">
    <citation type="submission" date="2024-09" db="EMBL/GenBank/DDBJ databases">
        <authorList>
            <person name="Lee S.D."/>
        </authorList>
    </citation>
    <scope>NUCLEOTIDE SEQUENCE [LARGE SCALE GENOMIC DNA]</scope>
    <source>
        <strain evidence="1 2">N1-5</strain>
    </source>
</reference>
<dbReference type="EMBL" id="JBHEZZ010000015">
    <property type="protein sequence ID" value="MFC1404598.1"/>
    <property type="molecule type" value="Genomic_DNA"/>
</dbReference>